<organism evidence="4 5">
    <name type="scientific">Acanthopleuribacter pedis</name>
    <dbReference type="NCBI Taxonomy" id="442870"/>
    <lineage>
        <taxon>Bacteria</taxon>
        <taxon>Pseudomonadati</taxon>
        <taxon>Acidobacteriota</taxon>
        <taxon>Holophagae</taxon>
        <taxon>Acanthopleuribacterales</taxon>
        <taxon>Acanthopleuribacteraceae</taxon>
        <taxon>Acanthopleuribacter</taxon>
    </lineage>
</organism>
<keyword evidence="1" id="KW-0732">Signal</keyword>
<dbReference type="Gene3D" id="3.20.20.140">
    <property type="entry name" value="Metal-dependent hydrolases"/>
    <property type="match status" value="1"/>
</dbReference>
<evidence type="ECO:0000256" key="1">
    <source>
        <dbReference type="SAM" id="SignalP"/>
    </source>
</evidence>
<dbReference type="Pfam" id="PF01979">
    <property type="entry name" value="Amidohydro_1"/>
    <property type="match status" value="1"/>
</dbReference>
<keyword evidence="5" id="KW-1185">Reference proteome</keyword>
<dbReference type="Proteomes" id="UP000664417">
    <property type="component" value="Unassembled WGS sequence"/>
</dbReference>
<dbReference type="SUPFAM" id="SSF51556">
    <property type="entry name" value="Metallo-dependent hydrolases"/>
    <property type="match status" value="1"/>
</dbReference>
<feature type="chain" id="PRO_5035391926" evidence="1">
    <location>
        <begin position="30"/>
        <end position="449"/>
    </location>
</feature>
<name>A0A8J7QEY1_9BACT</name>
<sequence length="449" mass="49233">MKPFPSFKRALLNGMLAALLLCSITHLSAHDSVPGAKQSQPVAIKDVMIVPVSGPVIEKGTIVFSEGKIAALGTDVAIPAGSKIIDGQGRRVVPAFIESWSYLGLREVGSVKATQDYDESGEINPNLHAHKAVNPDSELIPVTRANGIGLAITRPSGLIGGQASLIRLDGWTYEDMTLAPNVAMAMDWPQTRFLNVPWLPQQRRDEFKKKREKDLAALEAFVKQARHYQQAQDAAKEGKAKKPQPDPRLAAMDKVLRGEQRVWIRANRADEIHEAIDFCNRHDLKMVLVGGRQADQAVDQLKRYGIPVILHRTQALPSRRDEAYDHVYRMPAILHEAGVEFAITIGNTLGNDRNLPYQAAAAAAYGLDPAAALASITLAPAKIIGVADRVGSLEVGKDATLILCDGDPLEITTHVQAMFIEGAEVDLTSRHTRLWKKYETRIKRLNNGR</sequence>
<feature type="domain" description="Amidohydrolase-related" evidence="2">
    <location>
        <begin position="307"/>
        <end position="415"/>
    </location>
</feature>
<evidence type="ECO:0000259" key="2">
    <source>
        <dbReference type="Pfam" id="PF01979"/>
    </source>
</evidence>
<dbReference type="PANTHER" id="PTHR43135">
    <property type="entry name" value="ALPHA-D-RIBOSE 1-METHYLPHOSPHONATE 5-TRIPHOSPHATE DIPHOSPHATASE"/>
    <property type="match status" value="1"/>
</dbReference>
<dbReference type="InterPro" id="IPR011059">
    <property type="entry name" value="Metal-dep_hydrolase_composite"/>
</dbReference>
<dbReference type="InterPro" id="IPR006680">
    <property type="entry name" value="Amidohydro-rel"/>
</dbReference>
<reference evidence="4" key="1">
    <citation type="submission" date="2021-03" db="EMBL/GenBank/DDBJ databases">
        <authorList>
            <person name="Wang G."/>
        </authorList>
    </citation>
    <scope>NUCLEOTIDE SEQUENCE</scope>
    <source>
        <strain evidence="4">KCTC 12899</strain>
    </source>
</reference>
<dbReference type="InterPro" id="IPR051781">
    <property type="entry name" value="Metallo-dep_Hydrolase"/>
</dbReference>
<dbReference type="PANTHER" id="PTHR43135:SF3">
    <property type="entry name" value="ALPHA-D-RIBOSE 1-METHYLPHOSPHONATE 5-TRIPHOSPHATE DIPHOSPHATASE"/>
    <property type="match status" value="1"/>
</dbReference>
<evidence type="ECO:0000313" key="5">
    <source>
        <dbReference type="Proteomes" id="UP000664417"/>
    </source>
</evidence>
<dbReference type="InterPro" id="IPR032466">
    <property type="entry name" value="Metal_Hydrolase"/>
</dbReference>
<dbReference type="EMBL" id="JAFREP010000006">
    <property type="protein sequence ID" value="MBO1318530.1"/>
    <property type="molecule type" value="Genomic_DNA"/>
</dbReference>
<proteinExistence type="predicted"/>
<comment type="caution">
    <text evidence="4">The sequence shown here is derived from an EMBL/GenBank/DDBJ whole genome shotgun (WGS) entry which is preliminary data.</text>
</comment>
<evidence type="ECO:0000313" key="4">
    <source>
        <dbReference type="EMBL" id="MBO1318530.1"/>
    </source>
</evidence>
<dbReference type="AlphaFoldDB" id="A0A8J7QEY1"/>
<dbReference type="EMBL" id="JAFREP010000002">
    <property type="protein sequence ID" value="MBO1317224.1"/>
    <property type="molecule type" value="Genomic_DNA"/>
</dbReference>
<accession>A0A8J7QEY1</accession>
<dbReference type="GO" id="GO:0016810">
    <property type="term" value="F:hydrolase activity, acting on carbon-nitrogen (but not peptide) bonds"/>
    <property type="evidence" value="ECO:0007669"/>
    <property type="project" value="InterPro"/>
</dbReference>
<dbReference type="RefSeq" id="WP_207856461.1">
    <property type="nucleotide sequence ID" value="NZ_JAFREP010000002.1"/>
</dbReference>
<protein>
    <submittedName>
        <fullName evidence="4">Amidohydrolase family protein</fullName>
    </submittedName>
</protein>
<dbReference type="SUPFAM" id="SSF51338">
    <property type="entry name" value="Composite domain of metallo-dependent hydrolases"/>
    <property type="match status" value="1"/>
</dbReference>
<dbReference type="Gene3D" id="2.30.40.10">
    <property type="entry name" value="Urease, subunit C, domain 1"/>
    <property type="match status" value="1"/>
</dbReference>
<feature type="signal peptide" evidence="1">
    <location>
        <begin position="1"/>
        <end position="29"/>
    </location>
</feature>
<evidence type="ECO:0000313" key="3">
    <source>
        <dbReference type="EMBL" id="MBO1317224.1"/>
    </source>
</evidence>
<gene>
    <name evidence="3" type="ORF">J3U88_02045</name>
    <name evidence="4" type="ORF">J3U88_08680</name>
</gene>